<dbReference type="Proteomes" id="UP000515550">
    <property type="component" value="Chromosome PVBDA_12"/>
</dbReference>
<comment type="similarity">
    <text evidence="1">Belongs to the peptidase S9A family.</text>
</comment>
<dbReference type="PANTHER" id="PTHR11757">
    <property type="entry name" value="PROTEASE FAMILY S9A OLIGOPEPTIDASE"/>
    <property type="match status" value="1"/>
</dbReference>
<keyword evidence="2" id="KW-0175">Coiled coil</keyword>
<accession>A0A6V7SHR3</accession>
<dbReference type="InterPro" id="IPR029058">
    <property type="entry name" value="AB_hydrolase_fold"/>
</dbReference>
<name>A0A6V7SHR3_PLAVN</name>
<evidence type="ECO:0000256" key="2">
    <source>
        <dbReference type="SAM" id="Coils"/>
    </source>
</evidence>
<sequence length="1177" mass="141731">MKFRNYIFGRITDSYHNVEKIKNIFEFKKSTKSVKDLDLIKKAADSYKIKIEQNSDTIKNDVHTFLRNNYISFKNNVEEELIFINNYLYFEINTDKYIMICRKKIKRKFKTNLNYFYQNNKSIDDLKKEKFISNLNSEIVGIFPSNFSIKFLKIYKNSLFTFIVEQTGYPLNLCYSYKGTIHINDTHLYSIDPKYTLKDICNECVVENNLKKKKNIYYNKNIDEIINKNDLRKYKIWIKNSKDDHQVRRENSFDNDLIDKFRQNNINIDCINDKAYNQYEKGEEGLYRPALPMIQYCNYLKHGIQNVEYIKLKNKIYFLSSEMNEKYRCSKLFLNCSFFDKILIYEEKNKEYFLNLYKSKDQQIIFLLSGSHLHNKLFLINVEGNNKKSMNCFINLIQMNSKILQGKCFLEHYFNHIIFILKGTNNTTHIFYMGCKELNHLIQKKKNKAPNVEKINKRKKIGRLSKDGLYIHKEKSKMCRFPLYDIYSEKIEVNIDKYIKKLVTLDDCIIQDFDMTRHGLALCLYRNFLKPFVFIIYLFRKNLKPYNATAHFKDKINKEHKQKKEKMKQNNNRKEILIPKIKMIYLPIEKGNIQSGMNNNFYNNFLNIHISNTFINNIRLVINLRQCILALPKNIHKNREHSNSYFKAKNNSFMYDIELEQIFQKKKNFTIKDIFINSSGGEQIPITLIYKIKDNDNIFFCENKKEEDYTTFFESINENSNNQKDNYHNKINKYEKCENEKKKKEKKLYLFCSPFIEKFDLPNLYKNDLPLFISPSKTIINAYPFYGELNICNYTDEYYFYLLNNFVIAYFHLTGSGGFNKKMNKFKGKAYLKIKALNDLTDCINFLKYKNISNTNNMYMYFYSNSGLLGGYILNNVKKIIKNIIFVNPMLDLFNNLTDINNNFVNSELLEFGKFKVNNFLLKNKKNVDPDSLKVLHTKKIYSHHMLKLKSDNETAQLKHANKLHTRGWYPYFYYNNTKSLRNKIKLNLDKSKRRYTKYYWENNLFKNNLFMLYYICPYNNITAKYNEIYTNKENIKMEFKKYMDIKNDDNLKNNIILHINNYDIICPNYNSIKFFLKYINYKNVEIKHYYYMSIQNYKYVQNENKINFLNYSNYEYLQEQWNRNKDKDLLDKNYNQLNNFYVSISKTGGHSGFTDYISHTKKLMEKIYFIIFSNWA</sequence>
<evidence type="ECO:0008006" key="5">
    <source>
        <dbReference type="Google" id="ProtNLM"/>
    </source>
</evidence>
<evidence type="ECO:0000256" key="1">
    <source>
        <dbReference type="ARBA" id="ARBA00005228"/>
    </source>
</evidence>
<dbReference type="AlphaFoldDB" id="A0A6V7SHR3"/>
<dbReference type="SUPFAM" id="SSF53474">
    <property type="entry name" value="alpha/beta-Hydrolases"/>
    <property type="match status" value="1"/>
</dbReference>
<reference evidence="3 4" key="1">
    <citation type="submission" date="2020-08" db="EMBL/GenBank/DDBJ databases">
        <authorList>
            <person name="Ramaprasad A."/>
        </authorList>
    </citation>
    <scope>NUCLEOTIDE SEQUENCE [LARGE SCALE GENOMIC DNA]</scope>
</reference>
<dbReference type="Gene3D" id="3.40.50.1820">
    <property type="entry name" value="alpha/beta hydrolase"/>
    <property type="match status" value="1"/>
</dbReference>
<dbReference type="Gene3D" id="2.130.10.120">
    <property type="entry name" value="Prolyl oligopeptidase, N-terminal domain"/>
    <property type="match status" value="1"/>
</dbReference>
<feature type="coiled-coil region" evidence="2">
    <location>
        <begin position="717"/>
        <end position="747"/>
    </location>
</feature>
<evidence type="ECO:0000313" key="4">
    <source>
        <dbReference type="Proteomes" id="UP000515550"/>
    </source>
</evidence>
<dbReference type="VEuPathDB" id="PlasmoDB:PVBDA_1202480"/>
<proteinExistence type="inferred from homology"/>
<gene>
    <name evidence="3" type="ORF">PVBDA_1202480</name>
</gene>
<dbReference type="InterPro" id="IPR051543">
    <property type="entry name" value="Serine_Peptidase_S9A"/>
</dbReference>
<organism evidence="3 4">
    <name type="scientific">Plasmodium vinckei brucechwatti</name>
    <dbReference type="NCBI Taxonomy" id="119398"/>
    <lineage>
        <taxon>Eukaryota</taxon>
        <taxon>Sar</taxon>
        <taxon>Alveolata</taxon>
        <taxon>Apicomplexa</taxon>
        <taxon>Aconoidasida</taxon>
        <taxon>Haemosporida</taxon>
        <taxon>Plasmodiidae</taxon>
        <taxon>Plasmodium</taxon>
        <taxon>Plasmodium (Vinckeia)</taxon>
    </lineage>
</organism>
<protein>
    <recommendedName>
        <fullName evidence="5">Peptidase</fullName>
    </recommendedName>
</protein>
<dbReference type="PANTHER" id="PTHR11757:SF19">
    <property type="entry name" value="PROLYL ENDOPEPTIDASE-LIKE"/>
    <property type="match status" value="1"/>
</dbReference>
<dbReference type="EMBL" id="LR865390">
    <property type="protein sequence ID" value="CAD2098580.1"/>
    <property type="molecule type" value="Genomic_DNA"/>
</dbReference>
<evidence type="ECO:0000313" key="3">
    <source>
        <dbReference type="EMBL" id="CAD2098580.1"/>
    </source>
</evidence>